<keyword evidence="4" id="KW-0158">Chromosome</keyword>
<sequence length="440" mass="49761">MNMEIDGVPKPVCKYGSLCYRKNPDHLAGFSHPWQGKKLTKNSEPKKETSPTEKQNRNHPSSEKVKPKEVTESQCKDKEKRFQDTTDSSPGGSIPPSKKSKQSHDPDELLEAPDLSSEPDLPSFLKIEDEIKQKFLVSMPPDFFQFWEFCRSIDSKNPHDALKPTKLKPVGPFDLMSGKLEKLGCRKLSPYLRHYRFYYDPPEFQTVLVEEGEDGYHIGYWRDEPDSPPAFLASNIVSKGGHFSITGENIFAAIHLYLKKKLDEASPFDKAPIQKLISRIEKLAGEKELSLSETTSNTRARLKNVIAKPFHGLGMVVPYNKKSQLGYREIPETTASLKKLMKKIVEARSEKELESGHDAMQELVTNVQFANDEGDPGMGLELGLNAFTSGGSQLHSYIKHLLGVAYELLGRPKFSQIIQAHLVYRRHGVHVSIEDELKRK</sequence>
<dbReference type="GO" id="GO:0005694">
    <property type="term" value="C:chromosome"/>
    <property type="evidence" value="ECO:0007669"/>
    <property type="project" value="UniProtKB-SubCell"/>
</dbReference>
<dbReference type="PANTHER" id="PTHR13386:SF1">
    <property type="entry name" value="HISTONE PARYLATION FACTOR 1"/>
    <property type="match status" value="1"/>
</dbReference>
<dbReference type="GO" id="GO:0072572">
    <property type="term" value="F:poly-ADP-D-ribose binding"/>
    <property type="evidence" value="ECO:0007669"/>
    <property type="project" value="TreeGrafter"/>
</dbReference>
<comment type="subcellular location">
    <subcellularLocation>
        <location evidence="2">Chromosome</location>
    </subcellularLocation>
    <subcellularLocation>
        <location evidence="1">Nucleus</location>
    </subcellularLocation>
</comment>
<dbReference type="PANTHER" id="PTHR13386">
    <property type="entry name" value="HISTONE PARYLATION FACTOR 1"/>
    <property type="match status" value="1"/>
</dbReference>
<evidence type="ECO:0000256" key="3">
    <source>
        <dbReference type="ARBA" id="ARBA00010803"/>
    </source>
</evidence>
<dbReference type="Pfam" id="PF10228">
    <property type="entry name" value="HPF1"/>
    <property type="match status" value="1"/>
</dbReference>
<dbReference type="Pfam" id="PF10283">
    <property type="entry name" value="zf-CCHH"/>
    <property type="match status" value="1"/>
</dbReference>
<gene>
    <name evidence="8" type="ORF">DSTB1V02_LOCUS2216</name>
</gene>
<feature type="domain" description="PBZ-type" evidence="7">
    <location>
        <begin position="10"/>
        <end position="34"/>
    </location>
</feature>
<comment type="similarity">
    <text evidence="3">Belongs to the HPF1 family.</text>
</comment>
<feature type="compositionally biased region" description="Low complexity" evidence="6">
    <location>
        <begin position="88"/>
        <end position="97"/>
    </location>
</feature>
<keyword evidence="5" id="KW-0539">Nucleus</keyword>
<organism evidence="8">
    <name type="scientific">Darwinula stevensoni</name>
    <dbReference type="NCBI Taxonomy" id="69355"/>
    <lineage>
        <taxon>Eukaryota</taxon>
        <taxon>Metazoa</taxon>
        <taxon>Ecdysozoa</taxon>
        <taxon>Arthropoda</taxon>
        <taxon>Crustacea</taxon>
        <taxon>Oligostraca</taxon>
        <taxon>Ostracoda</taxon>
        <taxon>Podocopa</taxon>
        <taxon>Podocopida</taxon>
        <taxon>Darwinulocopina</taxon>
        <taxon>Darwinuloidea</taxon>
        <taxon>Darwinulidae</taxon>
        <taxon>Darwinula</taxon>
    </lineage>
</organism>
<dbReference type="InterPro" id="IPR019406">
    <property type="entry name" value="APLF_PBZ"/>
</dbReference>
<dbReference type="GO" id="GO:0005634">
    <property type="term" value="C:nucleus"/>
    <property type="evidence" value="ECO:0007669"/>
    <property type="project" value="UniProtKB-SubCell"/>
</dbReference>
<dbReference type="GO" id="GO:0042393">
    <property type="term" value="F:histone binding"/>
    <property type="evidence" value="ECO:0007669"/>
    <property type="project" value="InterPro"/>
</dbReference>
<dbReference type="OrthoDB" id="416496at2759"/>
<evidence type="ECO:0000256" key="2">
    <source>
        <dbReference type="ARBA" id="ARBA00004286"/>
    </source>
</evidence>
<evidence type="ECO:0000256" key="6">
    <source>
        <dbReference type="SAM" id="MobiDB-lite"/>
    </source>
</evidence>
<evidence type="ECO:0000259" key="7">
    <source>
        <dbReference type="Pfam" id="PF10283"/>
    </source>
</evidence>
<proteinExistence type="inferred from homology"/>
<evidence type="ECO:0000256" key="1">
    <source>
        <dbReference type="ARBA" id="ARBA00004123"/>
    </source>
</evidence>
<dbReference type="GO" id="GO:0006974">
    <property type="term" value="P:DNA damage response"/>
    <property type="evidence" value="ECO:0007669"/>
    <property type="project" value="InterPro"/>
</dbReference>
<protein>
    <recommendedName>
        <fullName evidence="7">PBZ-type domain-containing protein</fullName>
    </recommendedName>
</protein>
<dbReference type="Proteomes" id="UP000677054">
    <property type="component" value="Unassembled WGS sequence"/>
</dbReference>
<evidence type="ECO:0000256" key="5">
    <source>
        <dbReference type="ARBA" id="ARBA00023242"/>
    </source>
</evidence>
<keyword evidence="9" id="KW-1185">Reference proteome</keyword>
<reference evidence="8" key="1">
    <citation type="submission" date="2020-11" db="EMBL/GenBank/DDBJ databases">
        <authorList>
            <person name="Tran Van P."/>
        </authorList>
    </citation>
    <scope>NUCLEOTIDE SEQUENCE</scope>
</reference>
<dbReference type="EMBL" id="LR899755">
    <property type="protein sequence ID" value="CAD7242245.1"/>
    <property type="molecule type" value="Genomic_DNA"/>
</dbReference>
<dbReference type="EMBL" id="CAJPEV010000238">
    <property type="protein sequence ID" value="CAG0882806.1"/>
    <property type="molecule type" value="Genomic_DNA"/>
</dbReference>
<accession>A0A7R8X7Y8</accession>
<evidence type="ECO:0000256" key="4">
    <source>
        <dbReference type="ARBA" id="ARBA00022454"/>
    </source>
</evidence>
<feature type="compositionally biased region" description="Basic and acidic residues" evidence="6">
    <location>
        <begin position="41"/>
        <end position="84"/>
    </location>
</feature>
<name>A0A7R8X7Y8_9CRUS</name>
<dbReference type="InterPro" id="IPR019361">
    <property type="entry name" value="HPF1"/>
</dbReference>
<feature type="region of interest" description="Disordered" evidence="6">
    <location>
        <begin position="24"/>
        <end position="117"/>
    </location>
</feature>
<evidence type="ECO:0000313" key="9">
    <source>
        <dbReference type="Proteomes" id="UP000677054"/>
    </source>
</evidence>
<dbReference type="AlphaFoldDB" id="A0A7R8X7Y8"/>
<evidence type="ECO:0000313" key="8">
    <source>
        <dbReference type="EMBL" id="CAD7242245.1"/>
    </source>
</evidence>